<dbReference type="GO" id="GO:0000070">
    <property type="term" value="P:mitotic sister chromatid segregation"/>
    <property type="evidence" value="ECO:0007669"/>
    <property type="project" value="TreeGrafter"/>
</dbReference>
<keyword evidence="9" id="KW-0137">Centromere</keyword>
<feature type="compositionally biased region" description="Polar residues" evidence="10">
    <location>
        <begin position="11"/>
        <end position="22"/>
    </location>
</feature>
<feature type="compositionally biased region" description="Low complexity" evidence="10">
    <location>
        <begin position="346"/>
        <end position="367"/>
    </location>
</feature>
<accession>A0A162MBF8</accession>
<evidence type="ECO:0000256" key="5">
    <source>
        <dbReference type="ARBA" id="ARBA00022618"/>
    </source>
</evidence>
<dbReference type="InterPro" id="IPR018851">
    <property type="entry name" value="Borealin_N"/>
</dbReference>
<protein>
    <submittedName>
        <fullName evidence="12">Borealin-lik</fullName>
    </submittedName>
</protein>
<keyword evidence="13" id="KW-1185">Reference proteome</keyword>
<keyword evidence="4" id="KW-0158">Chromosome</keyword>
<dbReference type="OrthoDB" id="2392550at2759"/>
<sequence>MPPRGRKRKSGQSVASEAQDASTTPTTTTTTTTTTTGQQVAANLDSPAESPRKRRRIGITAAQKQALLDNLQLEVTERARKLRAQYHLQAQGLRTRIEIRINRIPMALRKVKMGDLLQKYAAEQKPLPPPKQTVGGAAGTDRHAVPPPVPEKDVSPSRSAVSRGPPSSPQATRAHAAVGRPMKRLSDALAGGDKENQNALLENPKKRQRGHPTAATGAQRSTQQVLSPASSNSRLNPRDRDRDRDRAAARPSSPAKSLLARPLSPTKPLSPAKQAAATNLLSSMVEKARATRAAAATRKATTSSSGSSAAAATGTRTRARGTGATTAAAAAAGAATNRSTTAAAAAAARTARRASGTSASSDASASTVVRRVGRPAAASTARKATGTKATATAAAAAAPAAKRTVMSSLKKGVTNATASRKAPAARSAAGATATAATTTTTASTTTRSGRVLRKRD</sequence>
<feature type="domain" description="Borealin N-terminal" evidence="11">
    <location>
        <begin position="63"/>
        <end position="119"/>
    </location>
</feature>
<feature type="region of interest" description="Disordered" evidence="10">
    <location>
        <begin position="199"/>
        <end position="275"/>
    </location>
</feature>
<dbReference type="EMBL" id="AZHD01000027">
    <property type="protein sequence ID" value="OAA53780.1"/>
    <property type="molecule type" value="Genomic_DNA"/>
</dbReference>
<feature type="compositionally biased region" description="Basic and acidic residues" evidence="10">
    <location>
        <begin position="140"/>
        <end position="155"/>
    </location>
</feature>
<evidence type="ECO:0000256" key="9">
    <source>
        <dbReference type="ARBA" id="ARBA00023328"/>
    </source>
</evidence>
<gene>
    <name evidence="12" type="ORF">SPI_09225</name>
</gene>
<dbReference type="GO" id="GO:0051301">
    <property type="term" value="P:cell division"/>
    <property type="evidence" value="ECO:0007669"/>
    <property type="project" value="UniProtKB-KW"/>
</dbReference>
<name>A0A162MBF8_9HYPO</name>
<feature type="compositionally biased region" description="Polar residues" evidence="10">
    <location>
        <begin position="216"/>
        <end position="229"/>
    </location>
</feature>
<dbReference type="InterPro" id="IPR018867">
    <property type="entry name" value="Cell_div_borealin"/>
</dbReference>
<comment type="subcellular location">
    <subcellularLocation>
        <location evidence="2">Chromosome</location>
        <location evidence="2">Centromere</location>
    </subcellularLocation>
    <subcellularLocation>
        <location evidence="1">Nucleus</location>
    </subcellularLocation>
</comment>
<evidence type="ECO:0000256" key="2">
    <source>
        <dbReference type="ARBA" id="ARBA00004584"/>
    </source>
</evidence>
<dbReference type="AlphaFoldDB" id="A0A162MBF8"/>
<evidence type="ECO:0000313" key="12">
    <source>
        <dbReference type="EMBL" id="OAA53780.1"/>
    </source>
</evidence>
<dbReference type="PANTHER" id="PTHR16040:SF7">
    <property type="entry name" value="AUSTRALIN, ISOFORM A-RELATED"/>
    <property type="match status" value="1"/>
</dbReference>
<feature type="compositionally biased region" description="Basic residues" evidence="10">
    <location>
        <begin position="1"/>
        <end position="10"/>
    </location>
</feature>
<feature type="compositionally biased region" description="Low complexity" evidence="10">
    <location>
        <begin position="414"/>
        <end position="449"/>
    </location>
</feature>
<reference evidence="12 13" key="1">
    <citation type="journal article" date="2016" name="Genome Biol. Evol.">
        <title>Divergent and convergent evolution of fungal pathogenicity.</title>
        <authorList>
            <person name="Shang Y."/>
            <person name="Xiao G."/>
            <person name="Zheng P."/>
            <person name="Cen K."/>
            <person name="Zhan S."/>
            <person name="Wang C."/>
        </authorList>
    </citation>
    <scope>NUCLEOTIDE SEQUENCE [LARGE SCALE GENOMIC DNA]</scope>
    <source>
        <strain evidence="12 13">RCEF 264</strain>
    </source>
</reference>
<evidence type="ECO:0000256" key="10">
    <source>
        <dbReference type="SAM" id="MobiDB-lite"/>
    </source>
</evidence>
<feature type="compositionally biased region" description="Low complexity" evidence="10">
    <location>
        <begin position="249"/>
        <end position="260"/>
    </location>
</feature>
<evidence type="ECO:0000256" key="8">
    <source>
        <dbReference type="ARBA" id="ARBA00023306"/>
    </source>
</evidence>
<feature type="region of interest" description="Disordered" evidence="10">
    <location>
        <begin position="1"/>
        <end position="54"/>
    </location>
</feature>
<proteinExistence type="inferred from homology"/>
<keyword evidence="7" id="KW-0539">Nucleus</keyword>
<dbReference type="Proteomes" id="UP000076874">
    <property type="component" value="Unassembled WGS sequence"/>
</dbReference>
<keyword evidence="5" id="KW-0132">Cell division</keyword>
<feature type="region of interest" description="Disordered" evidence="10">
    <location>
        <begin position="346"/>
        <end position="456"/>
    </location>
</feature>
<organism evidence="12 13">
    <name type="scientific">Niveomyces insectorum RCEF 264</name>
    <dbReference type="NCBI Taxonomy" id="1081102"/>
    <lineage>
        <taxon>Eukaryota</taxon>
        <taxon>Fungi</taxon>
        <taxon>Dikarya</taxon>
        <taxon>Ascomycota</taxon>
        <taxon>Pezizomycotina</taxon>
        <taxon>Sordariomycetes</taxon>
        <taxon>Hypocreomycetidae</taxon>
        <taxon>Hypocreales</taxon>
        <taxon>Cordycipitaceae</taxon>
        <taxon>Niveomyces</taxon>
    </lineage>
</organism>
<keyword evidence="8" id="KW-0131">Cell cycle</keyword>
<dbReference type="PANTHER" id="PTHR16040">
    <property type="entry name" value="AUSTRALIN, ISOFORM A-RELATED"/>
    <property type="match status" value="1"/>
</dbReference>
<dbReference type="GO" id="GO:0051233">
    <property type="term" value="C:spindle midzone"/>
    <property type="evidence" value="ECO:0007669"/>
    <property type="project" value="TreeGrafter"/>
</dbReference>
<evidence type="ECO:0000256" key="3">
    <source>
        <dbReference type="ARBA" id="ARBA00009914"/>
    </source>
</evidence>
<dbReference type="Pfam" id="PF10444">
    <property type="entry name" value="Nbl1_Borealin_N"/>
    <property type="match status" value="1"/>
</dbReference>
<dbReference type="GO" id="GO:0032133">
    <property type="term" value="C:chromosome passenger complex"/>
    <property type="evidence" value="ECO:0007669"/>
    <property type="project" value="TreeGrafter"/>
</dbReference>
<evidence type="ECO:0000256" key="6">
    <source>
        <dbReference type="ARBA" id="ARBA00022776"/>
    </source>
</evidence>
<feature type="compositionally biased region" description="Low complexity" evidence="10">
    <location>
        <begin position="374"/>
        <end position="404"/>
    </location>
</feature>
<feature type="compositionally biased region" description="Low complexity" evidence="10">
    <location>
        <begin position="23"/>
        <end position="36"/>
    </location>
</feature>
<comment type="similarity">
    <text evidence="3">Belongs to the borealin family.</text>
</comment>
<dbReference type="STRING" id="1081102.A0A162MBF8"/>
<dbReference type="GO" id="GO:0000775">
    <property type="term" value="C:chromosome, centromeric region"/>
    <property type="evidence" value="ECO:0007669"/>
    <property type="project" value="UniProtKB-SubCell"/>
</dbReference>
<feature type="region of interest" description="Disordered" evidence="10">
    <location>
        <begin position="122"/>
        <end position="181"/>
    </location>
</feature>
<comment type="caution">
    <text evidence="12">The sequence shown here is derived from an EMBL/GenBank/DDBJ whole genome shotgun (WGS) entry which is preliminary data.</text>
</comment>
<keyword evidence="6" id="KW-0498">Mitosis</keyword>
<evidence type="ECO:0000256" key="4">
    <source>
        <dbReference type="ARBA" id="ARBA00022454"/>
    </source>
</evidence>
<feature type="compositionally biased region" description="Basic and acidic residues" evidence="10">
    <location>
        <begin position="236"/>
        <end position="248"/>
    </location>
</feature>
<evidence type="ECO:0000313" key="13">
    <source>
        <dbReference type="Proteomes" id="UP000076874"/>
    </source>
</evidence>
<dbReference type="GO" id="GO:0005634">
    <property type="term" value="C:nucleus"/>
    <property type="evidence" value="ECO:0007669"/>
    <property type="project" value="UniProtKB-SubCell"/>
</dbReference>
<evidence type="ECO:0000256" key="1">
    <source>
        <dbReference type="ARBA" id="ARBA00004123"/>
    </source>
</evidence>
<feature type="region of interest" description="Disordered" evidence="10">
    <location>
        <begin position="292"/>
        <end position="325"/>
    </location>
</feature>
<evidence type="ECO:0000259" key="11">
    <source>
        <dbReference type="Pfam" id="PF10444"/>
    </source>
</evidence>
<evidence type="ECO:0000256" key="7">
    <source>
        <dbReference type="ARBA" id="ARBA00023242"/>
    </source>
</evidence>